<dbReference type="PANTHER" id="PTHR45626">
    <property type="entry name" value="TRANSCRIPTION TERMINATION FACTOR 2-RELATED"/>
    <property type="match status" value="1"/>
</dbReference>
<dbReference type="InterPro" id="IPR001525">
    <property type="entry name" value="C5_MeTfrase"/>
</dbReference>
<feature type="region of interest" description="Disordered" evidence="6">
    <location>
        <begin position="1"/>
        <end position="62"/>
    </location>
</feature>
<sequence>MAPSPSKPKLPVPRAGAMSQSPGSTTSSADDEDNDDAQPSLASTRGVTSSPSQSSTHGSVHSLQLGHVGLGLGSVKPQEHINLSSRVIPDTNHGVGVATPGINPGATSSGCATSTTASMAHSTDKARVNEANASSSSGPASQKTNGKRRADRNASTSRPTKVPRPTNRHPPRGRSNTPPDPSEPSEPSEAPLHPGRGPSKRPLCDLREITDAMIRIARSIGLALYRINGRPHFIRVGTVCSGTDAPIHVMEMFSMFKDEEGNPIFQISNEFACEIEWWKQSFLNRNSKPKLLFMDARDFAQGDSDRARLVTGAEADIPPVDFFIAGTSCVDFSTLNTRKTNEFSGLAAALKKWDHLKKAHGHDLSYQHLSPDDWRSAMDAMNAESENKNQSEQTFSGAINYIKCRQPKVVICENVDSAPWQKLVEAGIFQLMGYSATVLRLDTKHFYMPQTRVRKYLILFSHRAFTLAGAMSLSKMFEEILPQLQHTHSNSVLDFLFPLNSHELQKARNEVESDAQGARERETNWSISKDRHEAYRRKYTLPPLHPWMQWYLNAHANSPANMWRPWANRMPLRVLDVLECIFLYALYGRSILLGPYDMRYKAQIIDCSQNVDRISPDIKFGRTGCLTPNAIPVLTLEARPIIGAESLRLQGLPVENFDMSVETQAQLQDLAGNAMTTTVVGAVILAALTAIARVGDDEGFDWLQNIFHHDDFKPMPKISNFFRDGQANVDHGPQIPLHLKLYAHSAPVSAEGDNQSAVRDVLDLGKRARRRCPCHHILSYSSVELYVCSVCGVSHCKSCKGNPEHMFSRSEQSLEDLNALPYAQAEYEVRKCFPAMLWMQSSTATLVEKLDHALLSSTCDSSQRHELARAIIDGLCKSTYQLRLVEIAEAVRLEYVAGLTSKIRVVVEENEVIWYLHLDRYCRTSDILSSVLPDGEPIARAIIGREEKNLFPDAQAWEFWVPNVVSFPLVFEVQDNQALSLAKVGDLDGVPEDTKQSIRGLEGSFWDFHPECGFPEYALWVHRGADRKYFLFKDIDPIGSADQDSFVITPISREMGRRAPLKSRPVLLRISKEHQIHRIIKDVLLDHGPFLVNAGHKIPVQGFIGGWWVRFNAHAIDFPRFPNMEYDGVKTIAKAAPTCIRQPGKPSQSKRYEASCNEVQRLLTTSLPILGNDEEASEIEETLKTLDLTKPLDVAELTKLTGPLYSAVEMGLVGVGKRVVLIQENVELNSDCHSCAPKTPEAFYVKSMTDRAGAARTAGPVVARHRAVDLQNFELNLQSKPRLLQIDHNVTSQSQFNDLRLKKDDSHYVDVCFLAHGHALLHQARAHLPQHPPHFEDTTFTKGTLAMEVAVIENPRTVLSPPEICAPDPVSLEDARLPTGFQHGLQLFKEQSDSLQWMLSREPVHDPEPFMEMETAEVHQEQHHMRVHADAKRPVRRRGRVVADNVGFGKTAVCLGLIDVQRDTDRNEFMAMRQGNKHLHGLVHLHATLIIVPNQLTYQWQNEAKRFLGTTQYNIVVIPTFTELQKLSIARLKKADIVICSNKVFLDNKYHSELSRYCSPNDLDRIQTMPKVYRAWYKQFQRTFEQVRDILIKILDQDHFFIKLQARLLLAITLDKVRSDLQKLDDEEQLSFAPPERAKRGEEWRPQLLFEMLSWSRVIWDEFPYENIPVTEYVANCAATSKWMLSGTPPLNTLDDVCKVAYLFNVHVARPLQLIKGRQPPICENEPLAPHSDLESTGLFQSRPSLKTLQERHTQLLSFVSFFMRKNHRETEVAKIELPIVLTMSPMARLAYAELQVELQSRQYNANNVGTECRRRLMGHIDWSGKESGRDRCVEALTVRASASIEDVLEQSGLVGLPDIEAARKLLSKTNEEIHGIEDRGRELLGKAIFLAYRLTFITLSNAKDAANGQDERHIDYYQSLVGIVESVLNMDMKVFQSWDAFNSAMRILIWSEPMRVALGGFRSCPMQMPPVFRLVFEHMQVCPPPASQPEGIKLAEPKNKKARENFHQKIKYFKIFREWITKTPLHSRRWFLVDKVAKFDDAEAELLRLEWSTKMIWEKGHEDSERGHSGFVLPHKLSEPPSLDPNTDDFDLGHLKSLDRSRRAKLASNVEGENKDVKDAMKLITGRKDYKDSKAFWEEECNRRGLIAKSVDKKELLRARVAADISKTATDKDYVSQESCGVTLTDFPQAGKRRIRGGLMEVIFDSLMQVIDGLTSVLERSVVIHARRNLQAVVVEVLSGTWTCHNGQCGNDLGAHYVSLICGHVFCGRPDDSQPCGVGLCQRSVQNVCIPLSEIRNSERVITESRLAGAITSDPDPYIDSNPDYEGSTKGPKARALINLIRRISDVDQVVVFVQTGTMETEVYSELAAAKIKHVTASMLSRQEAQSLESFKSGKFKVLVQTVTSEQAAGSNLHNANHVIFVSPLVSRQQSDWDAHMRQALGRCVRFRQSKKVFVYHLLMDETVEVDTLEWRMKKEVIVAVDQAVGRFNECSTKDFLARYEGDETATPIRMAPNEGRAHSILPRDDVQYLMGDDMLSLAAIKALRTIDESMADKVINEEDEQADEVDLSLYIEASYLEDDLPAGDAAGTQTGDGQDVAMAEAEYEMDDIYSADA</sequence>
<dbReference type="Pfam" id="PF00271">
    <property type="entry name" value="Helicase_C"/>
    <property type="match status" value="1"/>
</dbReference>
<evidence type="ECO:0000313" key="9">
    <source>
        <dbReference type="Proteomes" id="UP000094444"/>
    </source>
</evidence>
<feature type="region of interest" description="Disordered" evidence="6">
    <location>
        <begin position="83"/>
        <end position="203"/>
    </location>
</feature>
<dbReference type="Proteomes" id="UP000094444">
    <property type="component" value="Unassembled WGS sequence"/>
</dbReference>
<dbReference type="SUPFAM" id="SSF53335">
    <property type="entry name" value="S-adenosyl-L-methionine-dependent methyltransferases"/>
    <property type="match status" value="1"/>
</dbReference>
<evidence type="ECO:0000256" key="3">
    <source>
        <dbReference type="ARBA" id="ARBA00022741"/>
    </source>
</evidence>
<organism evidence="8 9">
    <name type="scientific">Diaporthe helianthi</name>
    <dbReference type="NCBI Taxonomy" id="158607"/>
    <lineage>
        <taxon>Eukaryota</taxon>
        <taxon>Fungi</taxon>
        <taxon>Dikarya</taxon>
        <taxon>Ascomycota</taxon>
        <taxon>Pezizomycotina</taxon>
        <taxon>Sordariomycetes</taxon>
        <taxon>Sordariomycetidae</taxon>
        <taxon>Diaporthales</taxon>
        <taxon>Diaporthaceae</taxon>
        <taxon>Diaporthe</taxon>
    </lineage>
</organism>
<feature type="compositionally biased region" description="Low complexity" evidence="6">
    <location>
        <begin position="43"/>
        <end position="62"/>
    </location>
</feature>
<evidence type="ECO:0000259" key="7">
    <source>
        <dbReference type="PROSITE" id="PS51194"/>
    </source>
</evidence>
<accession>A0A2P5IAP7</accession>
<dbReference type="GO" id="GO:0016787">
    <property type="term" value="F:hydrolase activity"/>
    <property type="evidence" value="ECO:0007669"/>
    <property type="project" value="UniProtKB-KW"/>
</dbReference>
<dbReference type="SUPFAM" id="SSF52540">
    <property type="entry name" value="P-loop containing nucleoside triphosphate hydrolases"/>
    <property type="match status" value="2"/>
</dbReference>
<name>A0A2P5IAP7_DIAHE</name>
<feature type="compositionally biased region" description="Pro residues" evidence="6">
    <location>
        <begin position="1"/>
        <end position="11"/>
    </location>
</feature>
<protein>
    <recommendedName>
        <fullName evidence="7">Helicase C-terminal domain-containing protein</fullName>
    </recommendedName>
</protein>
<evidence type="ECO:0000256" key="5">
    <source>
        <dbReference type="ARBA" id="ARBA00022840"/>
    </source>
</evidence>
<dbReference type="GO" id="GO:0006281">
    <property type="term" value="P:DNA repair"/>
    <property type="evidence" value="ECO:0007669"/>
    <property type="project" value="TreeGrafter"/>
</dbReference>
<feature type="compositionally biased region" description="Low complexity" evidence="6">
    <location>
        <begin position="2584"/>
        <end position="2597"/>
    </location>
</feature>
<proteinExistence type="predicted"/>
<evidence type="ECO:0000256" key="6">
    <source>
        <dbReference type="SAM" id="MobiDB-lite"/>
    </source>
</evidence>
<keyword evidence="1" id="KW-0489">Methyltransferase</keyword>
<feature type="compositionally biased region" description="Acidic residues" evidence="6">
    <location>
        <begin position="2603"/>
        <end position="2615"/>
    </location>
</feature>
<dbReference type="GO" id="GO:0005634">
    <property type="term" value="C:nucleus"/>
    <property type="evidence" value="ECO:0007669"/>
    <property type="project" value="TreeGrafter"/>
</dbReference>
<keyword evidence="4" id="KW-0378">Hydrolase</keyword>
<feature type="compositionally biased region" description="Polar residues" evidence="6">
    <location>
        <begin position="131"/>
        <end position="144"/>
    </location>
</feature>
<dbReference type="InParanoid" id="A0A2P5IAP7"/>
<dbReference type="STRING" id="158607.A0A2P5IAP7"/>
<feature type="compositionally biased region" description="Low complexity" evidence="6">
    <location>
        <begin position="106"/>
        <end position="121"/>
    </location>
</feature>
<dbReference type="InterPro" id="IPR001650">
    <property type="entry name" value="Helicase_C-like"/>
</dbReference>
<keyword evidence="3" id="KW-0547">Nucleotide-binding</keyword>
<keyword evidence="5" id="KW-0067">ATP-binding</keyword>
<feature type="region of interest" description="Disordered" evidence="6">
    <location>
        <begin position="2582"/>
        <end position="2615"/>
    </location>
</feature>
<dbReference type="InterPro" id="IPR050628">
    <property type="entry name" value="SNF2_RAD54_helicase_TF"/>
</dbReference>
<dbReference type="Pfam" id="PF00145">
    <property type="entry name" value="DNA_methylase"/>
    <property type="match status" value="1"/>
</dbReference>
<keyword evidence="2" id="KW-0808">Transferase</keyword>
<evidence type="ECO:0000256" key="1">
    <source>
        <dbReference type="ARBA" id="ARBA00022603"/>
    </source>
</evidence>
<dbReference type="GO" id="GO:0008168">
    <property type="term" value="F:methyltransferase activity"/>
    <property type="evidence" value="ECO:0007669"/>
    <property type="project" value="UniProtKB-KW"/>
</dbReference>
<dbReference type="PANTHER" id="PTHR45626:SF26">
    <property type="entry name" value="FAMILY HELICASE, PUTATIVE (AFU_ORTHOLOGUE AFUA_2G09120)-RELATED"/>
    <property type="match status" value="1"/>
</dbReference>
<dbReference type="GO" id="GO:0008094">
    <property type="term" value="F:ATP-dependent activity, acting on DNA"/>
    <property type="evidence" value="ECO:0007669"/>
    <property type="project" value="TreeGrafter"/>
</dbReference>
<reference evidence="8" key="1">
    <citation type="submission" date="2017-09" db="EMBL/GenBank/DDBJ databases">
        <title>Polyketide synthases of a Diaporthe helianthi virulent isolate.</title>
        <authorList>
            <person name="Baroncelli R."/>
        </authorList>
    </citation>
    <scope>NUCLEOTIDE SEQUENCE [LARGE SCALE GENOMIC DNA]</scope>
    <source>
        <strain evidence="8">7/96</strain>
    </source>
</reference>
<evidence type="ECO:0000256" key="4">
    <source>
        <dbReference type="ARBA" id="ARBA00022801"/>
    </source>
</evidence>
<feature type="compositionally biased region" description="Polar residues" evidence="6">
    <location>
        <begin position="18"/>
        <end position="28"/>
    </location>
</feature>
<comment type="caution">
    <text evidence="8">The sequence shown here is derived from an EMBL/GenBank/DDBJ whole genome shotgun (WGS) entry which is preliminary data.</text>
</comment>
<dbReference type="InterPro" id="IPR027417">
    <property type="entry name" value="P-loop_NTPase"/>
</dbReference>
<dbReference type="Pfam" id="PF00176">
    <property type="entry name" value="SNF2-rel_dom"/>
    <property type="match status" value="1"/>
</dbReference>
<dbReference type="Gene3D" id="3.40.50.150">
    <property type="entry name" value="Vaccinia Virus protein VP39"/>
    <property type="match status" value="1"/>
</dbReference>
<evidence type="ECO:0000313" key="8">
    <source>
        <dbReference type="EMBL" id="POS79580.1"/>
    </source>
</evidence>
<dbReference type="Gene3D" id="3.40.50.300">
    <property type="entry name" value="P-loop containing nucleotide triphosphate hydrolases"/>
    <property type="match status" value="2"/>
</dbReference>
<gene>
    <name evidence="8" type="ORF">DHEL01_v202026</name>
</gene>
<dbReference type="OrthoDB" id="423221at2759"/>
<dbReference type="InterPro" id="IPR000330">
    <property type="entry name" value="SNF2_N"/>
</dbReference>
<dbReference type="InterPro" id="IPR029063">
    <property type="entry name" value="SAM-dependent_MTases_sf"/>
</dbReference>
<feature type="domain" description="Helicase C-terminal" evidence="7">
    <location>
        <begin position="2340"/>
        <end position="2486"/>
    </location>
</feature>
<keyword evidence="9" id="KW-1185">Reference proteome</keyword>
<dbReference type="EMBL" id="MAVT02000103">
    <property type="protein sequence ID" value="POS79580.1"/>
    <property type="molecule type" value="Genomic_DNA"/>
</dbReference>
<dbReference type="GO" id="GO:0032259">
    <property type="term" value="P:methylation"/>
    <property type="evidence" value="ECO:0007669"/>
    <property type="project" value="UniProtKB-KW"/>
</dbReference>
<dbReference type="PROSITE" id="PS51194">
    <property type="entry name" value="HELICASE_CTER"/>
    <property type="match status" value="1"/>
</dbReference>
<evidence type="ECO:0000256" key="2">
    <source>
        <dbReference type="ARBA" id="ARBA00022679"/>
    </source>
</evidence>
<dbReference type="GO" id="GO:0005524">
    <property type="term" value="F:ATP binding"/>
    <property type="evidence" value="ECO:0007669"/>
    <property type="project" value="UniProtKB-KW"/>
</dbReference>